<name>A0AAN5CZ77_9BILA</name>
<evidence type="ECO:0008006" key="3">
    <source>
        <dbReference type="Google" id="ProtNLM"/>
    </source>
</evidence>
<evidence type="ECO:0000313" key="2">
    <source>
        <dbReference type="Proteomes" id="UP001328107"/>
    </source>
</evidence>
<organism evidence="1 2">
    <name type="scientific">Pristionchus mayeri</name>
    <dbReference type="NCBI Taxonomy" id="1317129"/>
    <lineage>
        <taxon>Eukaryota</taxon>
        <taxon>Metazoa</taxon>
        <taxon>Ecdysozoa</taxon>
        <taxon>Nematoda</taxon>
        <taxon>Chromadorea</taxon>
        <taxon>Rhabditida</taxon>
        <taxon>Rhabditina</taxon>
        <taxon>Diplogasteromorpha</taxon>
        <taxon>Diplogasteroidea</taxon>
        <taxon>Neodiplogasteridae</taxon>
        <taxon>Pristionchus</taxon>
    </lineage>
</organism>
<dbReference type="Proteomes" id="UP001328107">
    <property type="component" value="Unassembled WGS sequence"/>
</dbReference>
<evidence type="ECO:0000313" key="1">
    <source>
        <dbReference type="EMBL" id="GMR52960.1"/>
    </source>
</evidence>
<protein>
    <recommendedName>
        <fullName evidence="3">F-box domain-containing protein</fullName>
    </recommendedName>
</protein>
<proteinExistence type="predicted"/>
<gene>
    <name evidence="1" type="ORF">PMAYCL1PPCAC_23155</name>
</gene>
<comment type="caution">
    <text evidence="1">The sequence shown here is derived from an EMBL/GenBank/DDBJ whole genome shotgun (WGS) entry which is preliminary data.</text>
</comment>
<accession>A0AAN5CZ77</accession>
<sequence>MKLYLARRKNVMRDFQKRLEDVKRKNHRGTPGAWVNRKKIWRKKREEKELKMSEVLREKNRELIEFLQNEGPDTARLGLVEAPCNDRSSEYPSWESLPWPASSRIFLHLRTDKECADLANLTQVSTHFHSGLKEFMMNPLNRPTIKKLCLQKDYDKLSVDISLYPSNIPLHSLYAGTFKRKRGSFYSTLHVKLNGLEDPATEQVSNLLSSFIEKASIDGFNFTSSDFSFSSHLLRNSTFGDLDISQWALTDSIGSFITSLAVHTKDLRISCDSPRLSNTAAFITQLASTVSSLHLSHYSMPTFSFFGLPRSFWKEFLNEKLANGSFECIYSDNLEEVITKAPFILPDTPMEWLVWEKKA</sequence>
<dbReference type="AlphaFoldDB" id="A0AAN5CZ77"/>
<keyword evidence="2" id="KW-1185">Reference proteome</keyword>
<reference evidence="2" key="1">
    <citation type="submission" date="2022-10" db="EMBL/GenBank/DDBJ databases">
        <title>Genome assembly of Pristionchus species.</title>
        <authorList>
            <person name="Yoshida K."/>
            <person name="Sommer R.J."/>
        </authorList>
    </citation>
    <scope>NUCLEOTIDE SEQUENCE [LARGE SCALE GENOMIC DNA]</scope>
    <source>
        <strain evidence="2">RS5460</strain>
    </source>
</reference>
<dbReference type="EMBL" id="BTRK01000005">
    <property type="protein sequence ID" value="GMR52960.1"/>
    <property type="molecule type" value="Genomic_DNA"/>
</dbReference>